<keyword evidence="4" id="KW-1185">Reference proteome</keyword>
<comment type="caution">
    <text evidence="1">The sequence shown here is derived from an EMBL/GenBank/DDBJ whole genome shotgun (WGS) entry which is preliminary data.</text>
</comment>
<evidence type="ECO:0000313" key="2">
    <source>
        <dbReference type="EMBL" id="MEM0574868.1"/>
    </source>
</evidence>
<evidence type="ECO:0000313" key="4">
    <source>
        <dbReference type="Proteomes" id="UP001390963"/>
    </source>
</evidence>
<proteinExistence type="predicted"/>
<accession>A0AB35YWI2</accession>
<gene>
    <name evidence="2" type="ORF">VZD24_15210</name>
    <name evidence="1" type="ORF">VZD85_15190</name>
</gene>
<name>A0AB35YWI2_9FLAO</name>
<dbReference type="AlphaFoldDB" id="A0AB35YWI2"/>
<sequence>MSLSKNIIYDSDGVKKSNFNFHTKQLEIVSVNLDDFNSRLGSDIKLNYNHIWNVFLLESSNQQYGSVFVRHISHCLAFHNDKNWEEPFFIQRDLYHIKNTMINLFYHIKDDVEYFKQNDELNSELNLFLKRFDNNYYPLGILSDKGQEYYSQECQKIVDKLKSVLHLLD</sequence>
<evidence type="ECO:0000313" key="1">
    <source>
        <dbReference type="EMBL" id="MEM0519701.1"/>
    </source>
</evidence>
<organism evidence="1 3">
    <name type="scientific">Aequorivita flava</name>
    <dbReference type="NCBI Taxonomy" id="3114371"/>
    <lineage>
        <taxon>Bacteria</taxon>
        <taxon>Pseudomonadati</taxon>
        <taxon>Bacteroidota</taxon>
        <taxon>Flavobacteriia</taxon>
        <taxon>Flavobacteriales</taxon>
        <taxon>Flavobacteriaceae</taxon>
        <taxon>Aequorivita</taxon>
    </lineage>
</organism>
<protein>
    <recommendedName>
        <fullName evidence="5">Integrase catalytic domain-containing protein</fullName>
    </recommendedName>
</protein>
<dbReference type="Proteomes" id="UP001388259">
    <property type="component" value="Unassembled WGS sequence"/>
</dbReference>
<dbReference type="EMBL" id="JBANCF010000039">
    <property type="protein sequence ID" value="MEM0574868.1"/>
    <property type="molecule type" value="Genomic_DNA"/>
</dbReference>
<dbReference type="Proteomes" id="UP001390963">
    <property type="component" value="Unassembled WGS sequence"/>
</dbReference>
<evidence type="ECO:0000313" key="3">
    <source>
        <dbReference type="Proteomes" id="UP001388259"/>
    </source>
</evidence>
<dbReference type="RefSeq" id="WP_342688109.1">
    <property type="nucleotide sequence ID" value="NZ_JAZBJM010000036.1"/>
</dbReference>
<reference evidence="1 4" key="1">
    <citation type="submission" date="2024-01" db="EMBL/GenBank/DDBJ databases">
        <title>Aequorivita flavus sp. nov., isolated from deep-sea sediment.</title>
        <authorList>
            <person name="Chen X."/>
        </authorList>
    </citation>
    <scope>NUCLEOTIDE SEQUENCE</scope>
    <source>
        <strain evidence="1">MCCC 1A16923</strain>
        <strain evidence="2 4">MCCC 1A16935</strain>
    </source>
</reference>
<dbReference type="EMBL" id="JAZBJM010000036">
    <property type="protein sequence ID" value="MEM0519701.1"/>
    <property type="molecule type" value="Genomic_DNA"/>
</dbReference>
<evidence type="ECO:0008006" key="5">
    <source>
        <dbReference type="Google" id="ProtNLM"/>
    </source>
</evidence>